<keyword evidence="4" id="KW-0648">Protein biosynthesis</keyword>
<keyword evidence="1" id="KW-0436">Ligase</keyword>
<dbReference type="SUPFAM" id="SSF55681">
    <property type="entry name" value="Class II aaRS and biotin synthetases"/>
    <property type="match status" value="1"/>
</dbReference>
<reference evidence="7 8" key="1">
    <citation type="submission" date="2011-09" db="EMBL/GenBank/DDBJ databases">
        <title>The Genome Sequence of Plasmodium vivax North Korean.</title>
        <authorList>
            <consortium name="The Broad Institute Genome Sequencing Platform"/>
            <consortium name="The Broad Institute Genome Sequencing Center for Infectious Disease"/>
            <person name="Neafsey D."/>
            <person name="Carlton J."/>
            <person name="Barnwell J."/>
            <person name="Collins W."/>
            <person name="Escalante A."/>
            <person name="Mullikin J."/>
            <person name="Saul A."/>
            <person name="Guigo R."/>
            <person name="Camara F."/>
            <person name="Young S.K."/>
            <person name="Zeng Q."/>
            <person name="Gargeya S."/>
            <person name="Fitzgerald M."/>
            <person name="Haas B."/>
            <person name="Abouelleil A."/>
            <person name="Alvarado L."/>
            <person name="Arachchi H.M."/>
            <person name="Berlin A."/>
            <person name="Brown A."/>
            <person name="Chapman S.B."/>
            <person name="Chen Z."/>
            <person name="Dunbar C."/>
            <person name="Freedman E."/>
            <person name="Gearin G."/>
            <person name="Gellesch M."/>
            <person name="Goldberg J."/>
            <person name="Griggs A."/>
            <person name="Gujja S."/>
            <person name="Heiman D."/>
            <person name="Howarth C."/>
            <person name="Larson L."/>
            <person name="Lui A."/>
            <person name="MacDonald P.J.P."/>
            <person name="Montmayeur A."/>
            <person name="Murphy C."/>
            <person name="Neiman D."/>
            <person name="Pearson M."/>
            <person name="Priest M."/>
            <person name="Roberts A."/>
            <person name="Saif S."/>
            <person name="Shea T."/>
            <person name="Shenoy N."/>
            <person name="Sisk P."/>
            <person name="Stolte C."/>
            <person name="Sykes S."/>
            <person name="Wortman J."/>
            <person name="Nusbaum C."/>
            <person name="Birren B."/>
        </authorList>
    </citation>
    <scope>NUCLEOTIDE SEQUENCE [LARGE SCALE GENOMIC DNA]</scope>
    <source>
        <strain evidence="7 8">North Korean</strain>
    </source>
</reference>
<evidence type="ECO:0000256" key="5">
    <source>
        <dbReference type="ARBA" id="ARBA00023146"/>
    </source>
</evidence>
<protein>
    <recommendedName>
        <fullName evidence="6">Aminoacyl-transfer RNA synthetases class-II family profile domain-containing protein</fullName>
    </recommendedName>
</protein>
<evidence type="ECO:0000256" key="1">
    <source>
        <dbReference type="ARBA" id="ARBA00022598"/>
    </source>
</evidence>
<keyword evidence="3" id="KW-0067">ATP-binding</keyword>
<dbReference type="GO" id="GO:0005524">
    <property type="term" value="F:ATP binding"/>
    <property type="evidence" value="ECO:0007669"/>
    <property type="project" value="UniProtKB-KW"/>
</dbReference>
<dbReference type="Gene3D" id="2.40.50.140">
    <property type="entry name" value="Nucleic acid-binding proteins"/>
    <property type="match status" value="1"/>
</dbReference>
<organism evidence="7 8">
    <name type="scientific">Plasmodium vivax North Korean</name>
    <dbReference type="NCBI Taxonomy" id="1035514"/>
    <lineage>
        <taxon>Eukaryota</taxon>
        <taxon>Sar</taxon>
        <taxon>Alveolata</taxon>
        <taxon>Apicomplexa</taxon>
        <taxon>Aconoidasida</taxon>
        <taxon>Haemosporida</taxon>
        <taxon>Plasmodiidae</taxon>
        <taxon>Plasmodium</taxon>
        <taxon>Plasmodium (Plasmodium)</taxon>
    </lineage>
</organism>
<evidence type="ECO:0000313" key="8">
    <source>
        <dbReference type="Proteomes" id="UP000053239"/>
    </source>
</evidence>
<proteinExistence type="predicted"/>
<feature type="domain" description="Aminoacyl-transfer RNA synthetases class-II family profile" evidence="6">
    <location>
        <begin position="83"/>
        <end position="197"/>
    </location>
</feature>
<dbReference type="GO" id="GO:0004812">
    <property type="term" value="F:aminoacyl-tRNA ligase activity"/>
    <property type="evidence" value="ECO:0007669"/>
    <property type="project" value="UniProtKB-KW"/>
</dbReference>
<dbReference type="SUPFAM" id="SSF50249">
    <property type="entry name" value="Nucleic acid-binding proteins"/>
    <property type="match status" value="1"/>
</dbReference>
<evidence type="ECO:0000256" key="3">
    <source>
        <dbReference type="ARBA" id="ARBA00022840"/>
    </source>
</evidence>
<sequence>MQKLKSLIFVQIADGSSHEGVQVVIKPDMIDEKKLSVGVPLFVRGRVVKSSGSEQEFEVEALEIKILKSVEEFPIQPTKMTIEYLRSQPLVRHRTSLFNAVFEVQREVVMFIHKFFYEEGFFQVFAPVLGTNSCEGGSELFRLSHEGSDFFGKKEILLSVSAQLYCEVISLGLGKTFSFGPTFRAEKSNTSSHLAEF</sequence>
<evidence type="ECO:0000313" key="7">
    <source>
        <dbReference type="EMBL" id="KMZ96334.1"/>
    </source>
</evidence>
<dbReference type="InterPro" id="IPR006195">
    <property type="entry name" value="aa-tRNA-synth_II"/>
</dbReference>
<keyword evidence="5" id="KW-0030">Aminoacyl-tRNA synthetase</keyword>
<dbReference type="Proteomes" id="UP000053239">
    <property type="component" value="Unassembled WGS sequence"/>
</dbReference>
<dbReference type="PANTHER" id="PTHR22594">
    <property type="entry name" value="ASPARTYL/LYSYL-TRNA SYNTHETASE"/>
    <property type="match status" value="1"/>
</dbReference>
<evidence type="ECO:0000256" key="2">
    <source>
        <dbReference type="ARBA" id="ARBA00022741"/>
    </source>
</evidence>
<dbReference type="PROSITE" id="PS50862">
    <property type="entry name" value="AA_TRNA_LIGASE_II"/>
    <property type="match status" value="1"/>
</dbReference>
<name>A0A0J9TLZ5_PLAVI</name>
<dbReference type="GO" id="GO:0006421">
    <property type="term" value="P:asparaginyl-tRNA aminoacylation"/>
    <property type="evidence" value="ECO:0007669"/>
    <property type="project" value="TreeGrafter"/>
</dbReference>
<dbReference type="EMBL" id="KQ235637">
    <property type="protein sequence ID" value="KMZ96334.1"/>
    <property type="molecule type" value="Genomic_DNA"/>
</dbReference>
<dbReference type="PANTHER" id="PTHR22594:SF34">
    <property type="entry name" value="ASPARAGINE--TRNA LIGASE, MITOCHONDRIAL-RELATED"/>
    <property type="match status" value="1"/>
</dbReference>
<accession>A0A0J9TLZ5</accession>
<dbReference type="Gene3D" id="3.30.930.10">
    <property type="entry name" value="Bira Bifunctional Protein, Domain 2"/>
    <property type="match status" value="1"/>
</dbReference>
<keyword evidence="2" id="KW-0547">Nucleotide-binding</keyword>
<evidence type="ECO:0000256" key="4">
    <source>
        <dbReference type="ARBA" id="ARBA00022917"/>
    </source>
</evidence>
<dbReference type="InterPro" id="IPR012340">
    <property type="entry name" value="NA-bd_OB-fold"/>
</dbReference>
<dbReference type="InterPro" id="IPR045864">
    <property type="entry name" value="aa-tRNA-synth_II/BPL/LPL"/>
</dbReference>
<evidence type="ECO:0000259" key="6">
    <source>
        <dbReference type="PROSITE" id="PS50862"/>
    </source>
</evidence>
<dbReference type="InterPro" id="IPR004364">
    <property type="entry name" value="Aa-tRNA-synt_II"/>
</dbReference>
<dbReference type="AlphaFoldDB" id="A0A0J9TLZ5"/>
<gene>
    <name evidence="7" type="ORF">PVNG_02472</name>
</gene>
<dbReference type="Pfam" id="PF00152">
    <property type="entry name" value="tRNA-synt_2"/>
    <property type="match status" value="1"/>
</dbReference>